<evidence type="ECO:0000256" key="6">
    <source>
        <dbReference type="SAM" id="Phobius"/>
    </source>
</evidence>
<evidence type="ECO:0000256" key="4">
    <source>
        <dbReference type="ARBA" id="ARBA00022989"/>
    </source>
</evidence>
<dbReference type="EMBL" id="RKIK01000006">
    <property type="protein sequence ID" value="ROV61673.1"/>
    <property type="molecule type" value="Genomic_DNA"/>
</dbReference>
<keyword evidence="3 6" id="KW-0812">Transmembrane</keyword>
<feature type="transmembrane region" description="Helical" evidence="6">
    <location>
        <begin position="139"/>
        <end position="167"/>
    </location>
</feature>
<evidence type="ECO:0000256" key="5">
    <source>
        <dbReference type="ARBA" id="ARBA00023136"/>
    </source>
</evidence>
<proteinExistence type="predicted"/>
<accession>A0A3N3E4M1</accession>
<reference evidence="7 8" key="1">
    <citation type="submission" date="2018-11" db="EMBL/GenBank/DDBJ databases">
        <title>Vibrio ponticus strain CAIM 1751 pathogenic for the snapper Lutjanus guttatus.</title>
        <authorList>
            <person name="Soto-Rodriguez S."/>
            <person name="Lozano-Olvera R."/>
            <person name="Gomez-Gil B."/>
        </authorList>
    </citation>
    <scope>NUCLEOTIDE SEQUENCE [LARGE SCALE GENOMIC DNA]</scope>
    <source>
        <strain evidence="7 8">CAIM 1751</strain>
    </source>
</reference>
<organism evidence="7 8">
    <name type="scientific">Vibrio ponticus</name>
    <dbReference type="NCBI Taxonomy" id="265668"/>
    <lineage>
        <taxon>Bacteria</taxon>
        <taxon>Pseudomonadati</taxon>
        <taxon>Pseudomonadota</taxon>
        <taxon>Gammaproteobacteria</taxon>
        <taxon>Vibrionales</taxon>
        <taxon>Vibrionaceae</taxon>
        <taxon>Vibrio</taxon>
    </lineage>
</organism>
<evidence type="ECO:0000256" key="3">
    <source>
        <dbReference type="ARBA" id="ARBA00022692"/>
    </source>
</evidence>
<feature type="transmembrane region" description="Helical" evidence="6">
    <location>
        <begin position="6"/>
        <end position="26"/>
    </location>
</feature>
<dbReference type="PANTHER" id="PTHR30086">
    <property type="entry name" value="ARGININE EXPORTER PROTEIN ARGO"/>
    <property type="match status" value="1"/>
</dbReference>
<feature type="transmembrane region" description="Helical" evidence="6">
    <location>
        <begin position="38"/>
        <end position="60"/>
    </location>
</feature>
<dbReference type="Pfam" id="PF01810">
    <property type="entry name" value="LysE"/>
    <property type="match status" value="1"/>
</dbReference>
<evidence type="ECO:0000256" key="2">
    <source>
        <dbReference type="ARBA" id="ARBA00022475"/>
    </source>
</evidence>
<dbReference type="PANTHER" id="PTHR30086:SF20">
    <property type="entry name" value="ARGININE EXPORTER PROTEIN ARGO-RELATED"/>
    <property type="match status" value="1"/>
</dbReference>
<feature type="transmembrane region" description="Helical" evidence="6">
    <location>
        <begin position="72"/>
        <end position="90"/>
    </location>
</feature>
<comment type="caution">
    <text evidence="7">The sequence shown here is derived from an EMBL/GenBank/DDBJ whole genome shotgun (WGS) entry which is preliminary data.</text>
</comment>
<gene>
    <name evidence="7" type="ORF">EGH82_03670</name>
</gene>
<dbReference type="AlphaFoldDB" id="A0A3N3E4M1"/>
<dbReference type="RefSeq" id="WP_123780638.1">
    <property type="nucleotide sequence ID" value="NZ_RKIK01000006.1"/>
</dbReference>
<keyword evidence="4 6" id="KW-1133">Transmembrane helix</keyword>
<dbReference type="InterPro" id="IPR001123">
    <property type="entry name" value="LeuE-type"/>
</dbReference>
<evidence type="ECO:0000256" key="1">
    <source>
        <dbReference type="ARBA" id="ARBA00004651"/>
    </source>
</evidence>
<evidence type="ECO:0000313" key="8">
    <source>
        <dbReference type="Proteomes" id="UP000278792"/>
    </source>
</evidence>
<sequence length="198" mass="21500">MLSQLLAMMMFAIVGAVTPGPVNLIATSTAMNRGMRTALMYVAGASVAYALVVFLCGLLMHSIALALPKLQLTMQIVGSLFILYLAYKIFSAPIASLKHRERYLVGFWSGVFTQMVNPKAWLVAMSGISLYVIGARDEMLLLLMFTTISLAACLTGVGVWALLGRVLTHHLQDSTKQLVFNKVMAGLLAVSVSMIWLL</sequence>
<feature type="transmembrane region" description="Helical" evidence="6">
    <location>
        <begin position="111"/>
        <end position="133"/>
    </location>
</feature>
<comment type="subcellular location">
    <subcellularLocation>
        <location evidence="1">Cell membrane</location>
        <topology evidence="1">Multi-pass membrane protein</topology>
    </subcellularLocation>
</comment>
<name>A0A3N3E4M1_9VIBR</name>
<dbReference type="GO" id="GO:0015171">
    <property type="term" value="F:amino acid transmembrane transporter activity"/>
    <property type="evidence" value="ECO:0007669"/>
    <property type="project" value="TreeGrafter"/>
</dbReference>
<dbReference type="Proteomes" id="UP000278792">
    <property type="component" value="Unassembled WGS sequence"/>
</dbReference>
<keyword evidence="5 6" id="KW-0472">Membrane</keyword>
<evidence type="ECO:0000313" key="7">
    <source>
        <dbReference type="EMBL" id="ROV61673.1"/>
    </source>
</evidence>
<feature type="transmembrane region" description="Helical" evidence="6">
    <location>
        <begin position="179"/>
        <end position="197"/>
    </location>
</feature>
<keyword evidence="2" id="KW-1003">Cell membrane</keyword>
<protein>
    <submittedName>
        <fullName evidence="7">LysE family translocator</fullName>
    </submittedName>
</protein>
<dbReference type="GO" id="GO:0005886">
    <property type="term" value="C:plasma membrane"/>
    <property type="evidence" value="ECO:0007669"/>
    <property type="project" value="UniProtKB-SubCell"/>
</dbReference>
<dbReference type="GO" id="GO:0033228">
    <property type="term" value="P:cysteine export across plasma membrane"/>
    <property type="evidence" value="ECO:0007669"/>
    <property type="project" value="TreeGrafter"/>
</dbReference>